<keyword evidence="4" id="KW-1185">Reference proteome</keyword>
<dbReference type="GO" id="GO:0004672">
    <property type="term" value="F:protein kinase activity"/>
    <property type="evidence" value="ECO:0007669"/>
    <property type="project" value="InterPro"/>
</dbReference>
<dbReference type="Pfam" id="PF17667">
    <property type="entry name" value="Pkinase_fungal"/>
    <property type="match status" value="1"/>
</dbReference>
<evidence type="ECO:0000313" key="4">
    <source>
        <dbReference type="Proteomes" id="UP000807306"/>
    </source>
</evidence>
<accession>A0A9P6JL32</accession>
<dbReference type="AlphaFoldDB" id="A0A9P6JL32"/>
<feature type="region of interest" description="Disordered" evidence="1">
    <location>
        <begin position="130"/>
        <end position="154"/>
    </location>
</feature>
<dbReference type="Proteomes" id="UP000807306">
    <property type="component" value="Unassembled WGS sequence"/>
</dbReference>
<dbReference type="EMBL" id="MU157898">
    <property type="protein sequence ID" value="KAF9524493.1"/>
    <property type="molecule type" value="Genomic_DNA"/>
</dbReference>
<evidence type="ECO:0000259" key="2">
    <source>
        <dbReference type="Pfam" id="PF17667"/>
    </source>
</evidence>
<sequence>MIYKEVVPRFDTPLVDSCQKYRLGLREIGIPSMKSKTPRIVLSVIYDLPETTRYLYTRHSVIHRDISKNNVLIIDEDSLKAYSSAAPSVEPSGSKFPRQVFIREILTPTSDAPPTLSLLIDMDCAEIINQKNDKPKEGKSGTQSSCQERFRTTG</sequence>
<evidence type="ECO:0000256" key="1">
    <source>
        <dbReference type="SAM" id="MobiDB-lite"/>
    </source>
</evidence>
<comment type="caution">
    <text evidence="3">The sequence shown here is derived from an EMBL/GenBank/DDBJ whole genome shotgun (WGS) entry which is preliminary data.</text>
</comment>
<protein>
    <recommendedName>
        <fullName evidence="2">Fungal-type protein kinase domain-containing protein</fullName>
    </recommendedName>
</protein>
<dbReference type="OrthoDB" id="5569250at2759"/>
<dbReference type="InterPro" id="IPR008266">
    <property type="entry name" value="Tyr_kinase_AS"/>
</dbReference>
<gene>
    <name evidence="3" type="ORF">CPB83DRAFT_609436</name>
</gene>
<dbReference type="PROSITE" id="PS00109">
    <property type="entry name" value="PROTEIN_KINASE_TYR"/>
    <property type="match status" value="1"/>
</dbReference>
<proteinExistence type="predicted"/>
<dbReference type="InterPro" id="IPR040976">
    <property type="entry name" value="Pkinase_fungal"/>
</dbReference>
<name>A0A9P6JL32_9AGAR</name>
<reference evidence="3" key="1">
    <citation type="submission" date="2020-11" db="EMBL/GenBank/DDBJ databases">
        <authorList>
            <consortium name="DOE Joint Genome Institute"/>
            <person name="Ahrendt S."/>
            <person name="Riley R."/>
            <person name="Andreopoulos W."/>
            <person name="Labutti K."/>
            <person name="Pangilinan J."/>
            <person name="Ruiz-Duenas F.J."/>
            <person name="Barrasa J.M."/>
            <person name="Sanchez-Garcia M."/>
            <person name="Camarero S."/>
            <person name="Miyauchi S."/>
            <person name="Serrano A."/>
            <person name="Linde D."/>
            <person name="Babiker R."/>
            <person name="Drula E."/>
            <person name="Ayuso-Fernandez I."/>
            <person name="Pacheco R."/>
            <person name="Padilla G."/>
            <person name="Ferreira P."/>
            <person name="Barriuso J."/>
            <person name="Kellner H."/>
            <person name="Castanera R."/>
            <person name="Alfaro M."/>
            <person name="Ramirez L."/>
            <person name="Pisabarro A.G."/>
            <person name="Kuo A."/>
            <person name="Tritt A."/>
            <person name="Lipzen A."/>
            <person name="He G."/>
            <person name="Yan M."/>
            <person name="Ng V."/>
            <person name="Cullen D."/>
            <person name="Martin F."/>
            <person name="Rosso M.-N."/>
            <person name="Henrissat B."/>
            <person name="Hibbett D."/>
            <person name="Martinez A.T."/>
            <person name="Grigoriev I.V."/>
        </authorList>
    </citation>
    <scope>NUCLEOTIDE SEQUENCE</scope>
    <source>
        <strain evidence="3">CBS 506.95</strain>
    </source>
</reference>
<feature type="domain" description="Fungal-type protein kinase" evidence="2">
    <location>
        <begin position="21"/>
        <end position="143"/>
    </location>
</feature>
<organism evidence="3 4">
    <name type="scientific">Crepidotus variabilis</name>
    <dbReference type="NCBI Taxonomy" id="179855"/>
    <lineage>
        <taxon>Eukaryota</taxon>
        <taxon>Fungi</taxon>
        <taxon>Dikarya</taxon>
        <taxon>Basidiomycota</taxon>
        <taxon>Agaricomycotina</taxon>
        <taxon>Agaricomycetes</taxon>
        <taxon>Agaricomycetidae</taxon>
        <taxon>Agaricales</taxon>
        <taxon>Agaricineae</taxon>
        <taxon>Crepidotaceae</taxon>
        <taxon>Crepidotus</taxon>
    </lineage>
</organism>
<evidence type="ECO:0000313" key="3">
    <source>
        <dbReference type="EMBL" id="KAF9524493.1"/>
    </source>
</evidence>